<comment type="caution">
    <text evidence="1">The sequence shown here is derived from an EMBL/GenBank/DDBJ whole genome shotgun (WGS) entry which is preliminary data.</text>
</comment>
<evidence type="ECO:0000313" key="1">
    <source>
        <dbReference type="EMBL" id="GGJ50965.1"/>
    </source>
</evidence>
<name>A0ABQ2DB27_9DEIO</name>
<dbReference type="RefSeq" id="WP_189006215.1">
    <property type="nucleotide sequence ID" value="NZ_BMOD01000022.1"/>
</dbReference>
<organism evidence="1 2">
    <name type="scientific">Deinococcus roseus</name>
    <dbReference type="NCBI Taxonomy" id="392414"/>
    <lineage>
        <taxon>Bacteria</taxon>
        <taxon>Thermotogati</taxon>
        <taxon>Deinococcota</taxon>
        <taxon>Deinococci</taxon>
        <taxon>Deinococcales</taxon>
        <taxon>Deinococcaceae</taxon>
        <taxon>Deinococcus</taxon>
    </lineage>
</organism>
<protein>
    <submittedName>
        <fullName evidence="1">Uncharacterized protein</fullName>
    </submittedName>
</protein>
<reference evidence="2" key="1">
    <citation type="journal article" date="2019" name="Int. J. Syst. Evol. Microbiol.">
        <title>The Global Catalogue of Microorganisms (GCM) 10K type strain sequencing project: providing services to taxonomists for standard genome sequencing and annotation.</title>
        <authorList>
            <consortium name="The Broad Institute Genomics Platform"/>
            <consortium name="The Broad Institute Genome Sequencing Center for Infectious Disease"/>
            <person name="Wu L."/>
            <person name="Ma J."/>
        </authorList>
    </citation>
    <scope>NUCLEOTIDE SEQUENCE [LARGE SCALE GENOMIC DNA]</scope>
    <source>
        <strain evidence="2">JCM 14370</strain>
    </source>
</reference>
<keyword evidence="2" id="KW-1185">Reference proteome</keyword>
<proteinExistence type="predicted"/>
<dbReference type="Proteomes" id="UP000632222">
    <property type="component" value="Unassembled WGS sequence"/>
</dbReference>
<accession>A0ABQ2DB27</accession>
<dbReference type="EMBL" id="BMOD01000022">
    <property type="protein sequence ID" value="GGJ50965.1"/>
    <property type="molecule type" value="Genomic_DNA"/>
</dbReference>
<evidence type="ECO:0000313" key="2">
    <source>
        <dbReference type="Proteomes" id="UP000632222"/>
    </source>
</evidence>
<gene>
    <name evidence="1" type="ORF">GCM10008938_41190</name>
</gene>
<sequence>MDEALKAALKEHTDRYLQQESLEDLTTLLEVVFHLAATHGISSVELQALVMEKLARQEKLEERFGELLED</sequence>